<dbReference type="RefSeq" id="WP_110986217.1">
    <property type="nucleotide sequence ID" value="NZ_CAWNWM010000006.1"/>
</dbReference>
<comment type="caution">
    <text evidence="1">The sequence shown here is derived from an EMBL/GenBank/DDBJ whole genome shotgun (WGS) entry which is preliminary data.</text>
</comment>
<organism evidence="1 2">
    <name type="scientific">Acaryochloris thomasi RCC1774</name>
    <dbReference type="NCBI Taxonomy" id="1764569"/>
    <lineage>
        <taxon>Bacteria</taxon>
        <taxon>Bacillati</taxon>
        <taxon>Cyanobacteriota</taxon>
        <taxon>Cyanophyceae</taxon>
        <taxon>Acaryochloridales</taxon>
        <taxon>Acaryochloridaceae</taxon>
        <taxon>Acaryochloris</taxon>
        <taxon>Acaryochloris thomasi</taxon>
    </lineage>
</organism>
<keyword evidence="2" id="KW-1185">Reference proteome</keyword>
<reference evidence="1 2" key="1">
    <citation type="journal article" date="2018" name="Sci. Rep.">
        <title>A novel species of the marine cyanobacterium Acaryochloris with a unique pigment content and lifestyle.</title>
        <authorList>
            <person name="Partensky F."/>
            <person name="Six C."/>
            <person name="Ratin M."/>
            <person name="Garczarek L."/>
            <person name="Vaulot D."/>
            <person name="Probert I."/>
            <person name="Calteau A."/>
            <person name="Gourvil P."/>
            <person name="Marie D."/>
            <person name="Grebert T."/>
            <person name="Bouchier C."/>
            <person name="Le Panse S."/>
            <person name="Gachenot M."/>
            <person name="Rodriguez F."/>
            <person name="Garrido J.L."/>
        </authorList>
    </citation>
    <scope>NUCLEOTIDE SEQUENCE [LARGE SCALE GENOMIC DNA]</scope>
    <source>
        <strain evidence="1 2">RCC1774</strain>
    </source>
</reference>
<accession>A0A2W1JYV0</accession>
<proteinExistence type="predicted"/>
<sequence>MNIDQQLIDEIKSQMEDDILYFGWMVQIARLQNPARIESDSINAVIEAVVKLHSDGTIVVGKTYESNGMVLIDAWSVANKDLRTQIESEVASHDSSGDQSFCFWIQLAEHYTS</sequence>
<dbReference type="AlphaFoldDB" id="A0A2W1JYV0"/>
<evidence type="ECO:0000313" key="1">
    <source>
        <dbReference type="EMBL" id="PZD73357.1"/>
    </source>
</evidence>
<name>A0A2W1JYV0_9CYAN</name>
<dbReference type="Proteomes" id="UP000248857">
    <property type="component" value="Unassembled WGS sequence"/>
</dbReference>
<gene>
    <name evidence="1" type="ORF">C1752_02255</name>
</gene>
<protein>
    <submittedName>
        <fullName evidence="1">Uncharacterized protein</fullName>
    </submittedName>
</protein>
<dbReference type="EMBL" id="PQWO01000006">
    <property type="protein sequence ID" value="PZD73357.1"/>
    <property type="molecule type" value="Genomic_DNA"/>
</dbReference>
<evidence type="ECO:0000313" key="2">
    <source>
        <dbReference type="Proteomes" id="UP000248857"/>
    </source>
</evidence>